<dbReference type="Pfam" id="PF07690">
    <property type="entry name" value="MFS_1"/>
    <property type="match status" value="1"/>
</dbReference>
<feature type="transmembrane region" description="Helical" evidence="2">
    <location>
        <begin position="314"/>
        <end position="333"/>
    </location>
</feature>
<reference evidence="4" key="1">
    <citation type="journal article" date="2019" name="Beilstein J. Org. Chem.">
        <title>Nanangenines: drimane sesquiterpenoids as the dominant metabolite cohort of a novel Australian fungus, Aspergillus nanangensis.</title>
        <authorList>
            <person name="Lacey H.J."/>
            <person name="Gilchrist C.L.M."/>
            <person name="Crombie A."/>
            <person name="Kalaitzis J.A."/>
            <person name="Vuong D."/>
            <person name="Rutledge P.J."/>
            <person name="Turner P."/>
            <person name="Pitt J.I."/>
            <person name="Lacey E."/>
            <person name="Chooi Y.H."/>
            <person name="Piggott A.M."/>
        </authorList>
    </citation>
    <scope>NUCLEOTIDE SEQUENCE</scope>
    <source>
        <strain evidence="4">MST-FP2251</strain>
    </source>
</reference>
<feature type="transmembrane region" description="Helical" evidence="2">
    <location>
        <begin position="287"/>
        <end position="307"/>
    </location>
</feature>
<dbReference type="InterPro" id="IPR036273">
    <property type="entry name" value="CRAL/TRIO_N_dom_sf"/>
</dbReference>
<name>A0AAD4CJH8_ASPNN</name>
<keyword evidence="2" id="KW-0812">Transmembrane</keyword>
<accession>A0AAD4CJH8</accession>
<protein>
    <recommendedName>
        <fullName evidence="3">CRAL-TRIO domain-containing protein</fullName>
    </recommendedName>
</protein>
<sequence>MSTTEVVTVRLSPIVTTASRQDVEGEPPNDRRMEQELAPVDGGSAAWRLLCAAFMFETLLWGFPLSFGVFQEYYSHVPEFANNRYISVVGTMASGFGYLGAPVIMPFIQRHQRWQRQMIWVGWPICIAGLIIGSFASTLEVLILTQGVAYGLGFLIFYYPIISMVNEYWIARRGMAYGILCGASGVSGSVMPFVLQALLAKYGYRTTLRAVAVALALLTGPLIPLLKGRLPPSQRGNSPKINWAFLRSPLFWVYSVSNLLQGFGYFFPSLYLPSYASSLRLGSKSGALLLALMSVSQVGGQFVFGLLSDKKVPLNILACASTLIGGTACLTMWQLATSLPVLVVFAVVYGFFGAGFTAIWARMSSAITDDATAGPIVFSLLNFGKGIGNVLAGPIGGFLVGRSQSTGTPSSVSYRMASSNIPLGFLGNLTADHEDRLQRLWALVLQFAEAPEVSSLLLDQLSRVNSEVVSPTPPSPSLKSRNSFIFRTESNISRRNSLANSFAPPLPTHHARLVTHLRNSGMSSSDIRAARKCLASLTPDEVRFGIFTAAKHDPPDGYLLRFLRVAKWEVNRAFLLLLGSLRWRIKEMHVDNLLLPQGELHALQLSQRALDLEQAEAGETFLDQLRMGKCYIHGVDRMNRPVCVIRVKLHNPQAQSEQVLNQFITHIIETVRLLVAPPIETATVVFDMTGFTLANMEYAVVKFIIRCFETYYPEALGVLLLHNAPKIFAGFWRVIKGWMDPELVKKVHFTKSVPDLEQFIAPDQIVSELGGPEDWEYEYTEPDPDENDRLNDYLARNAILAERQTIADEFLASTCHWIAATRANDPLGVSEATSYRDETVEQLRRNYWKLDPYVRARNYLDRTGVIQPGGRIDHYPHLRPVSQIQTAKILQVEHVERAQVKIVNV</sequence>
<feature type="transmembrane region" description="Helical" evidence="2">
    <location>
        <begin position="120"/>
        <end position="137"/>
    </location>
</feature>
<dbReference type="InterPro" id="IPR052432">
    <property type="entry name" value="PITP/CRAL-TRIO"/>
</dbReference>
<keyword evidence="2" id="KW-0472">Membrane</keyword>
<feature type="transmembrane region" description="Helical" evidence="2">
    <location>
        <begin position="174"/>
        <end position="195"/>
    </location>
</feature>
<evidence type="ECO:0000259" key="3">
    <source>
        <dbReference type="PROSITE" id="PS50191"/>
    </source>
</evidence>
<dbReference type="CDD" id="cd00170">
    <property type="entry name" value="SEC14"/>
    <property type="match status" value="1"/>
</dbReference>
<keyword evidence="5" id="KW-1185">Reference proteome</keyword>
<feature type="transmembrane region" description="Helical" evidence="2">
    <location>
        <begin position="207"/>
        <end position="228"/>
    </location>
</feature>
<dbReference type="InterPro" id="IPR011701">
    <property type="entry name" value="MFS"/>
</dbReference>
<feature type="transmembrane region" description="Helical" evidence="2">
    <location>
        <begin position="143"/>
        <end position="162"/>
    </location>
</feature>
<dbReference type="PANTHER" id="PTHR46590:SF2">
    <property type="entry name" value="CRAL_TRIO DOMAIN PROTEIN (AFU_ORTHOLOGUE AFUA_4G13930)-RELATED"/>
    <property type="match status" value="1"/>
</dbReference>
<evidence type="ECO:0000313" key="5">
    <source>
        <dbReference type="Proteomes" id="UP001194746"/>
    </source>
</evidence>
<dbReference type="PROSITE" id="PS50191">
    <property type="entry name" value="CRAL_TRIO"/>
    <property type="match status" value="1"/>
</dbReference>
<dbReference type="Gene3D" id="1.20.1250.20">
    <property type="entry name" value="MFS general substrate transporter like domains"/>
    <property type="match status" value="1"/>
</dbReference>
<dbReference type="SMART" id="SM00516">
    <property type="entry name" value="SEC14"/>
    <property type="match status" value="1"/>
</dbReference>
<feature type="transmembrane region" description="Helical" evidence="2">
    <location>
        <begin position="339"/>
        <end position="361"/>
    </location>
</feature>
<evidence type="ECO:0000313" key="4">
    <source>
        <dbReference type="EMBL" id="KAF9886742.1"/>
    </source>
</evidence>
<organism evidence="4 5">
    <name type="scientific">Aspergillus nanangensis</name>
    <dbReference type="NCBI Taxonomy" id="2582783"/>
    <lineage>
        <taxon>Eukaryota</taxon>
        <taxon>Fungi</taxon>
        <taxon>Dikarya</taxon>
        <taxon>Ascomycota</taxon>
        <taxon>Pezizomycotina</taxon>
        <taxon>Eurotiomycetes</taxon>
        <taxon>Eurotiomycetidae</taxon>
        <taxon>Eurotiales</taxon>
        <taxon>Aspergillaceae</taxon>
        <taxon>Aspergillus</taxon>
        <taxon>Aspergillus subgen. Circumdati</taxon>
    </lineage>
</organism>
<feature type="transmembrane region" description="Helical" evidence="2">
    <location>
        <begin position="85"/>
        <end position="108"/>
    </location>
</feature>
<comment type="subcellular location">
    <subcellularLocation>
        <location evidence="1">Membrane</location>
        <topology evidence="1">Multi-pass membrane protein</topology>
    </subcellularLocation>
</comment>
<dbReference type="InterPro" id="IPR001251">
    <property type="entry name" value="CRAL-TRIO_dom"/>
</dbReference>
<evidence type="ECO:0000256" key="2">
    <source>
        <dbReference type="SAM" id="Phobius"/>
    </source>
</evidence>
<feature type="domain" description="CRAL-TRIO" evidence="3">
    <location>
        <begin position="632"/>
        <end position="777"/>
    </location>
</feature>
<proteinExistence type="predicted"/>
<dbReference type="SUPFAM" id="SSF52087">
    <property type="entry name" value="CRAL/TRIO domain"/>
    <property type="match status" value="1"/>
</dbReference>
<comment type="caution">
    <text evidence="4">The sequence shown here is derived from an EMBL/GenBank/DDBJ whole genome shotgun (WGS) entry which is preliminary data.</text>
</comment>
<dbReference type="InterPro" id="IPR011074">
    <property type="entry name" value="CRAL/TRIO_N_dom"/>
</dbReference>
<dbReference type="EMBL" id="VCAU01000072">
    <property type="protein sequence ID" value="KAF9886742.1"/>
    <property type="molecule type" value="Genomic_DNA"/>
</dbReference>
<evidence type="ECO:0000256" key="1">
    <source>
        <dbReference type="ARBA" id="ARBA00004141"/>
    </source>
</evidence>
<dbReference type="Gene3D" id="3.40.525.10">
    <property type="entry name" value="CRAL-TRIO lipid binding domain"/>
    <property type="match status" value="1"/>
</dbReference>
<dbReference type="InterPro" id="IPR036259">
    <property type="entry name" value="MFS_trans_sf"/>
</dbReference>
<feature type="transmembrane region" description="Helical" evidence="2">
    <location>
        <begin position="45"/>
        <end position="65"/>
    </location>
</feature>
<dbReference type="PANTHER" id="PTHR46590">
    <property type="entry name" value="PHOSPHATIDYLINOSITOL TRANSFER PROTEIN CSR1-RELATED"/>
    <property type="match status" value="1"/>
</dbReference>
<reference evidence="4" key="2">
    <citation type="submission" date="2020-02" db="EMBL/GenBank/DDBJ databases">
        <authorList>
            <person name="Gilchrist C.L.M."/>
            <person name="Chooi Y.-H."/>
        </authorList>
    </citation>
    <scope>NUCLEOTIDE SEQUENCE</scope>
    <source>
        <strain evidence="4">MST-FP2251</strain>
    </source>
</reference>
<keyword evidence="2" id="KW-1133">Transmembrane helix</keyword>
<dbReference type="SUPFAM" id="SSF46938">
    <property type="entry name" value="CRAL/TRIO N-terminal domain"/>
    <property type="match status" value="1"/>
</dbReference>
<dbReference type="Proteomes" id="UP001194746">
    <property type="component" value="Unassembled WGS sequence"/>
</dbReference>
<dbReference type="AlphaFoldDB" id="A0AAD4CJH8"/>
<dbReference type="GO" id="GO:0022857">
    <property type="term" value="F:transmembrane transporter activity"/>
    <property type="evidence" value="ECO:0007669"/>
    <property type="project" value="InterPro"/>
</dbReference>
<dbReference type="SUPFAM" id="SSF103473">
    <property type="entry name" value="MFS general substrate transporter"/>
    <property type="match status" value="1"/>
</dbReference>
<dbReference type="SMART" id="SM01100">
    <property type="entry name" value="CRAL_TRIO_N"/>
    <property type="match status" value="1"/>
</dbReference>
<dbReference type="Pfam" id="PF00650">
    <property type="entry name" value="CRAL_TRIO"/>
    <property type="match status" value="1"/>
</dbReference>
<feature type="transmembrane region" description="Helical" evidence="2">
    <location>
        <begin position="249"/>
        <end position="267"/>
    </location>
</feature>
<dbReference type="GO" id="GO:0016020">
    <property type="term" value="C:membrane"/>
    <property type="evidence" value="ECO:0007669"/>
    <property type="project" value="UniProtKB-SubCell"/>
</dbReference>
<gene>
    <name evidence="4" type="ORF">FE257_011119</name>
</gene>
<dbReference type="InterPro" id="IPR036865">
    <property type="entry name" value="CRAL-TRIO_dom_sf"/>
</dbReference>